<dbReference type="EMBL" id="BAABJM010000008">
    <property type="protein sequence ID" value="GAA5067104.1"/>
    <property type="molecule type" value="Genomic_DNA"/>
</dbReference>
<evidence type="ECO:0000313" key="2">
    <source>
        <dbReference type="EMBL" id="GAA5067104.1"/>
    </source>
</evidence>
<accession>A0ABP9KXI9</accession>
<feature type="region of interest" description="Disordered" evidence="1">
    <location>
        <begin position="116"/>
        <end position="151"/>
    </location>
</feature>
<sequence>MTNAHAKEEMAKLLDQARDQLRDIGRVQQERAQLTASATVRKKVTVTVNADGTVIETKFAAGYEELSASELAKAVTTAAQQAATDVADKARELMAPLSERRARLPKLSELIDGMPDFSSDIPTPPPVSLAPPNAKERRADVEDGATPRFSNVEVVDRERVGDGGVTDTSW</sequence>
<proteinExistence type="predicted"/>
<organism evidence="2 3">
    <name type="scientific">Nocardia callitridis</name>
    <dbReference type="NCBI Taxonomy" id="648753"/>
    <lineage>
        <taxon>Bacteria</taxon>
        <taxon>Bacillati</taxon>
        <taxon>Actinomycetota</taxon>
        <taxon>Actinomycetes</taxon>
        <taxon>Mycobacteriales</taxon>
        <taxon>Nocardiaceae</taxon>
        <taxon>Nocardia</taxon>
    </lineage>
</organism>
<reference evidence="3" key="1">
    <citation type="journal article" date="2019" name="Int. J. Syst. Evol. Microbiol.">
        <title>The Global Catalogue of Microorganisms (GCM) 10K type strain sequencing project: providing services to taxonomists for standard genome sequencing and annotation.</title>
        <authorList>
            <consortium name="The Broad Institute Genomics Platform"/>
            <consortium name="The Broad Institute Genome Sequencing Center for Infectious Disease"/>
            <person name="Wu L."/>
            <person name="Ma J."/>
        </authorList>
    </citation>
    <scope>NUCLEOTIDE SEQUENCE [LARGE SCALE GENOMIC DNA]</scope>
    <source>
        <strain evidence="3">JCM 18298</strain>
    </source>
</reference>
<dbReference type="Pfam" id="PF02575">
    <property type="entry name" value="YbaB_DNA_bd"/>
    <property type="match status" value="1"/>
</dbReference>
<dbReference type="RefSeq" id="WP_345499214.1">
    <property type="nucleotide sequence ID" value="NZ_BAABJM010000008.1"/>
</dbReference>
<dbReference type="Gene3D" id="3.30.1310.10">
    <property type="entry name" value="Nucleoid-associated protein YbaB-like domain"/>
    <property type="match status" value="1"/>
</dbReference>
<protein>
    <recommendedName>
        <fullName evidence="4">YbaB/EbfC family DNA-binding protein</fullName>
    </recommendedName>
</protein>
<name>A0ABP9KXI9_9NOCA</name>
<dbReference type="InterPro" id="IPR036894">
    <property type="entry name" value="YbaB-like_sf"/>
</dbReference>
<dbReference type="Proteomes" id="UP001500603">
    <property type="component" value="Unassembled WGS sequence"/>
</dbReference>
<evidence type="ECO:0008006" key="4">
    <source>
        <dbReference type="Google" id="ProtNLM"/>
    </source>
</evidence>
<dbReference type="SUPFAM" id="SSF82607">
    <property type="entry name" value="YbaB-like"/>
    <property type="match status" value="1"/>
</dbReference>
<evidence type="ECO:0000313" key="3">
    <source>
        <dbReference type="Proteomes" id="UP001500603"/>
    </source>
</evidence>
<comment type="caution">
    <text evidence="2">The sequence shown here is derived from an EMBL/GenBank/DDBJ whole genome shotgun (WGS) entry which is preliminary data.</text>
</comment>
<gene>
    <name evidence="2" type="ORF">GCM10023318_55870</name>
</gene>
<evidence type="ECO:0000256" key="1">
    <source>
        <dbReference type="SAM" id="MobiDB-lite"/>
    </source>
</evidence>
<dbReference type="InterPro" id="IPR004401">
    <property type="entry name" value="YbaB/EbfC"/>
</dbReference>
<keyword evidence="3" id="KW-1185">Reference proteome</keyword>